<evidence type="ECO:0000313" key="2">
    <source>
        <dbReference type="Proteomes" id="UP000019335"/>
    </source>
</evidence>
<name>W7T1K5_9STRA</name>
<gene>
    <name evidence="1" type="ORF">Naga_100950g2</name>
</gene>
<dbReference type="AlphaFoldDB" id="W7T1K5"/>
<keyword evidence="2" id="KW-1185">Reference proteome</keyword>
<comment type="caution">
    <text evidence="1">The sequence shown here is derived from an EMBL/GenBank/DDBJ whole genome shotgun (WGS) entry which is preliminary data.</text>
</comment>
<dbReference type="Proteomes" id="UP000019335">
    <property type="component" value="Unassembled WGS sequence"/>
</dbReference>
<dbReference type="EMBL" id="AZIL01002940">
    <property type="protein sequence ID" value="EWM20607.1"/>
    <property type="molecule type" value="Genomic_DNA"/>
</dbReference>
<reference evidence="1 2" key="1">
    <citation type="journal article" date="2014" name="Mol. Plant">
        <title>Chromosome Scale Genome Assembly and Transcriptome Profiling of Nannochloropsis gaditana in Nitrogen Depletion.</title>
        <authorList>
            <person name="Corteggiani Carpinelli E."/>
            <person name="Telatin A."/>
            <person name="Vitulo N."/>
            <person name="Forcato C."/>
            <person name="D'Angelo M."/>
            <person name="Schiavon R."/>
            <person name="Vezzi A."/>
            <person name="Giacometti G.M."/>
            <person name="Morosinotto T."/>
            <person name="Valle G."/>
        </authorList>
    </citation>
    <scope>NUCLEOTIDE SEQUENCE [LARGE SCALE GENOMIC DNA]</scope>
    <source>
        <strain evidence="1 2">B-31</strain>
    </source>
</reference>
<sequence>MTFLVDPTRFLRHGNSSHASERPNMGRFLHRFSPPDRTNCKEREIIQAVYLGQKLGKLHREDLCIRNLRARSQIVSRRLDRAQHARSAFDVVSQPRNAAIGQSKKWHPNTWYRLMNIMKHVMDVVSIPLLLLSIDFLKKSAFLYANTKGH</sequence>
<protein>
    <submittedName>
        <fullName evidence="1">Uncharacterized protein</fullName>
    </submittedName>
</protein>
<organism evidence="1 2">
    <name type="scientific">Nannochloropsis gaditana</name>
    <dbReference type="NCBI Taxonomy" id="72520"/>
    <lineage>
        <taxon>Eukaryota</taxon>
        <taxon>Sar</taxon>
        <taxon>Stramenopiles</taxon>
        <taxon>Ochrophyta</taxon>
        <taxon>Eustigmatophyceae</taxon>
        <taxon>Eustigmatales</taxon>
        <taxon>Monodopsidaceae</taxon>
        <taxon>Nannochloropsis</taxon>
    </lineage>
</organism>
<proteinExistence type="predicted"/>
<accession>W7T1K5</accession>
<evidence type="ECO:0000313" key="1">
    <source>
        <dbReference type="EMBL" id="EWM20607.1"/>
    </source>
</evidence>